<keyword evidence="1" id="KW-0812">Transmembrane</keyword>
<evidence type="ECO:0000313" key="3">
    <source>
        <dbReference type="Proteomes" id="UP000325372"/>
    </source>
</evidence>
<dbReference type="Proteomes" id="UP000325372">
    <property type="component" value="Unassembled WGS sequence"/>
</dbReference>
<organism evidence="2 3">
    <name type="scientific">Marinihelvus fidelis</name>
    <dbReference type="NCBI Taxonomy" id="2613842"/>
    <lineage>
        <taxon>Bacteria</taxon>
        <taxon>Pseudomonadati</taxon>
        <taxon>Pseudomonadota</taxon>
        <taxon>Gammaproteobacteria</taxon>
        <taxon>Chromatiales</taxon>
        <taxon>Wenzhouxiangellaceae</taxon>
        <taxon>Marinihelvus</taxon>
    </lineage>
</organism>
<gene>
    <name evidence="2" type="ORF">F3N42_04985</name>
</gene>
<comment type="caution">
    <text evidence="2">The sequence shown here is derived from an EMBL/GenBank/DDBJ whole genome shotgun (WGS) entry which is preliminary data.</text>
</comment>
<name>A0A5N0TEQ6_9GAMM</name>
<protein>
    <submittedName>
        <fullName evidence="2">Cbb3-type cytochrome c oxidase subunit 3</fullName>
    </submittedName>
</protein>
<dbReference type="InterPro" id="IPR008621">
    <property type="entry name" value="Cbb3-typ_cyt_oxidase_comp"/>
</dbReference>
<dbReference type="RefSeq" id="WP_150863286.1">
    <property type="nucleotide sequence ID" value="NZ_VYXP01000003.1"/>
</dbReference>
<evidence type="ECO:0000313" key="2">
    <source>
        <dbReference type="EMBL" id="KAA9132577.1"/>
    </source>
</evidence>
<sequence length="57" mass="6410">MDINILRGILLVLLIIGFVGLFAWAWSRERVPEFEQAARLPLDDDDGRMPAVKEDGA</sequence>
<accession>A0A5N0TEQ6</accession>
<proteinExistence type="predicted"/>
<keyword evidence="1" id="KW-1133">Transmembrane helix</keyword>
<dbReference type="Pfam" id="PF05545">
    <property type="entry name" value="FixQ"/>
    <property type="match status" value="1"/>
</dbReference>
<keyword evidence="1" id="KW-0472">Membrane</keyword>
<keyword evidence="3" id="KW-1185">Reference proteome</keyword>
<dbReference type="EMBL" id="VYXP01000003">
    <property type="protein sequence ID" value="KAA9132577.1"/>
    <property type="molecule type" value="Genomic_DNA"/>
</dbReference>
<feature type="transmembrane region" description="Helical" evidence="1">
    <location>
        <begin position="6"/>
        <end position="26"/>
    </location>
</feature>
<reference evidence="2 3" key="1">
    <citation type="submission" date="2019-09" db="EMBL/GenBank/DDBJ databases">
        <title>Wenzhouxiangella sp. Genome sequencing and assembly.</title>
        <authorList>
            <person name="Zhang R."/>
        </authorList>
    </citation>
    <scope>NUCLEOTIDE SEQUENCE [LARGE SCALE GENOMIC DNA]</scope>
    <source>
        <strain evidence="2 3">W260</strain>
    </source>
</reference>
<dbReference type="AlphaFoldDB" id="A0A5N0TEQ6"/>
<evidence type="ECO:0000256" key="1">
    <source>
        <dbReference type="SAM" id="Phobius"/>
    </source>
</evidence>